<dbReference type="Gene3D" id="2.30.110.10">
    <property type="entry name" value="Electron Transport, Fmn-binding Protein, Chain A"/>
    <property type="match status" value="1"/>
</dbReference>
<organism evidence="1 2">
    <name type="scientific">Streptomyces atratus</name>
    <dbReference type="NCBI Taxonomy" id="1893"/>
    <lineage>
        <taxon>Bacteria</taxon>
        <taxon>Bacillati</taxon>
        <taxon>Actinomycetota</taxon>
        <taxon>Actinomycetes</taxon>
        <taxon>Kitasatosporales</taxon>
        <taxon>Streptomycetaceae</taxon>
        <taxon>Streptomyces</taxon>
    </lineage>
</organism>
<gene>
    <name evidence="1" type="ORF">C5746_20105</name>
</gene>
<dbReference type="KEGG" id="sata:C5746_20105"/>
<dbReference type="GO" id="GO:0016491">
    <property type="term" value="F:oxidoreductase activity"/>
    <property type="evidence" value="ECO:0007669"/>
    <property type="project" value="InterPro"/>
</dbReference>
<reference evidence="1 2" key="1">
    <citation type="journal article" date="2018" name="Front. Microbiol.">
        <title>Genome Sequencing of Streptomyces atratus SCSIOZH16 and Activation Production of Nocardamine via Metabolic Engineering.</title>
        <authorList>
            <person name="Li Y."/>
            <person name="Zhang C."/>
            <person name="Liu C."/>
            <person name="Ju J."/>
            <person name="Ma J."/>
        </authorList>
    </citation>
    <scope>NUCLEOTIDE SEQUENCE [LARGE SCALE GENOMIC DNA]</scope>
    <source>
        <strain evidence="1 2">SCSIO_ZH16</strain>
    </source>
</reference>
<dbReference type="InterPro" id="IPR004378">
    <property type="entry name" value="F420H2_quin_Rdtase"/>
</dbReference>
<dbReference type="Pfam" id="PF04075">
    <property type="entry name" value="F420H2_quin_red"/>
    <property type="match status" value="1"/>
</dbReference>
<accession>A0A2Z5JEQ9</accession>
<dbReference type="AlphaFoldDB" id="A0A2Z5JEQ9"/>
<evidence type="ECO:0000313" key="1">
    <source>
        <dbReference type="EMBL" id="AXE78841.1"/>
    </source>
</evidence>
<evidence type="ECO:0000313" key="2">
    <source>
        <dbReference type="Proteomes" id="UP000252698"/>
    </source>
</evidence>
<dbReference type="InterPro" id="IPR012349">
    <property type="entry name" value="Split_barrel_FMN-bd"/>
</dbReference>
<name>A0A2Z5JEQ9_STRAR</name>
<dbReference type="NCBIfam" id="TIGR00026">
    <property type="entry name" value="hi_GC_TIGR00026"/>
    <property type="match status" value="1"/>
</dbReference>
<dbReference type="EMBL" id="CP027306">
    <property type="protein sequence ID" value="AXE78841.1"/>
    <property type="molecule type" value="Genomic_DNA"/>
</dbReference>
<sequence length="218" mass="23232">MPLCTVPASGTRIGTRPARRALAQTFGLCNVCIVTYQPSGPSDPHRPPPSTGRRRRIERLPAQLFRVGLGPLFRGRALLLVHTGRVSGPARRTVVEVVGTAVVDGRRCWTVVSGSGPDADWYRNLMRTPQATVQAGRRFHVVTAQPVPPGESAELMARYAPRHSGLARRLCAYMGLGCTGSGVDASADGCRRTGEPVPFVRLIAGSPRAGSAPAPPPR</sequence>
<proteinExistence type="predicted"/>
<protein>
    <submittedName>
        <fullName evidence="1">Nitroreductase family deazaflavin-dependent oxidoreductase</fullName>
    </submittedName>
</protein>
<dbReference type="Proteomes" id="UP000252698">
    <property type="component" value="Chromosome"/>
</dbReference>